<gene>
    <name evidence="2" type="ORF">B0H17DRAFT_1207156</name>
</gene>
<evidence type="ECO:0000256" key="1">
    <source>
        <dbReference type="SAM" id="MobiDB-lite"/>
    </source>
</evidence>
<comment type="caution">
    <text evidence="2">The sequence shown here is derived from an EMBL/GenBank/DDBJ whole genome shotgun (WGS) entry which is preliminary data.</text>
</comment>
<sequence>MSIRNSISHLPSQPVLVAAHPPTQRHGRQCGPTRRPIGTSPRLSFHALRLLSSFWRFYSTFTFYLRPLASKTANSDADPDPPAHPAVSPVDSHPHPRSNRPEASRPSMPHPEVSRPSMLHPEASRRSAPSPSTTTIAFRPPPHPAILRPAQAQAQALARPCLDHTCTHL</sequence>
<organism evidence="2 3">
    <name type="scientific">Mycena rosella</name>
    <name type="common">Pink bonnet</name>
    <name type="synonym">Agaricus rosellus</name>
    <dbReference type="NCBI Taxonomy" id="1033263"/>
    <lineage>
        <taxon>Eukaryota</taxon>
        <taxon>Fungi</taxon>
        <taxon>Dikarya</taxon>
        <taxon>Basidiomycota</taxon>
        <taxon>Agaricomycotina</taxon>
        <taxon>Agaricomycetes</taxon>
        <taxon>Agaricomycetidae</taxon>
        <taxon>Agaricales</taxon>
        <taxon>Marasmiineae</taxon>
        <taxon>Mycenaceae</taxon>
        <taxon>Mycena</taxon>
    </lineage>
</organism>
<feature type="region of interest" description="Disordered" evidence="1">
    <location>
        <begin position="1"/>
        <end position="40"/>
    </location>
</feature>
<dbReference type="EMBL" id="JARKIE010000140">
    <property type="protein sequence ID" value="KAJ7677240.1"/>
    <property type="molecule type" value="Genomic_DNA"/>
</dbReference>
<feature type="compositionally biased region" description="Polar residues" evidence="1">
    <location>
        <begin position="1"/>
        <end position="11"/>
    </location>
</feature>
<protein>
    <submittedName>
        <fullName evidence="2">Uncharacterized protein</fullName>
    </submittedName>
</protein>
<dbReference type="AlphaFoldDB" id="A0AAD7D3D1"/>
<reference evidence="2" key="1">
    <citation type="submission" date="2023-03" db="EMBL/GenBank/DDBJ databases">
        <title>Massive genome expansion in bonnet fungi (Mycena s.s.) driven by repeated elements and novel gene families across ecological guilds.</title>
        <authorList>
            <consortium name="Lawrence Berkeley National Laboratory"/>
            <person name="Harder C.B."/>
            <person name="Miyauchi S."/>
            <person name="Viragh M."/>
            <person name="Kuo A."/>
            <person name="Thoen E."/>
            <person name="Andreopoulos B."/>
            <person name="Lu D."/>
            <person name="Skrede I."/>
            <person name="Drula E."/>
            <person name="Henrissat B."/>
            <person name="Morin E."/>
            <person name="Kohler A."/>
            <person name="Barry K."/>
            <person name="LaButti K."/>
            <person name="Morin E."/>
            <person name="Salamov A."/>
            <person name="Lipzen A."/>
            <person name="Mereny Z."/>
            <person name="Hegedus B."/>
            <person name="Baldrian P."/>
            <person name="Stursova M."/>
            <person name="Weitz H."/>
            <person name="Taylor A."/>
            <person name="Grigoriev I.V."/>
            <person name="Nagy L.G."/>
            <person name="Martin F."/>
            <person name="Kauserud H."/>
        </authorList>
    </citation>
    <scope>NUCLEOTIDE SEQUENCE</scope>
    <source>
        <strain evidence="2">CBHHK067</strain>
    </source>
</reference>
<name>A0AAD7D3D1_MYCRO</name>
<evidence type="ECO:0000313" key="3">
    <source>
        <dbReference type="Proteomes" id="UP001221757"/>
    </source>
</evidence>
<evidence type="ECO:0000313" key="2">
    <source>
        <dbReference type="EMBL" id="KAJ7677240.1"/>
    </source>
</evidence>
<feature type="region of interest" description="Disordered" evidence="1">
    <location>
        <begin position="71"/>
        <end position="145"/>
    </location>
</feature>
<accession>A0AAD7D3D1</accession>
<feature type="compositionally biased region" description="Low complexity" evidence="1">
    <location>
        <begin position="126"/>
        <end position="135"/>
    </location>
</feature>
<keyword evidence="3" id="KW-1185">Reference proteome</keyword>
<proteinExistence type="predicted"/>
<dbReference type="Proteomes" id="UP001221757">
    <property type="component" value="Unassembled WGS sequence"/>
</dbReference>